<gene>
    <name evidence="1" type="ORF">VTJ49DRAFT_1039</name>
</gene>
<sequence>MPQDVGSVGKALRALSKFPTLRVVELLGQLCISEALFYALTVSDDDDSDLGEANTFPALTHFTLHIGPDTADGTWFFEADKTGRPEERAEKTTEGQRLLELMDRGLLPAFAVKDRRPLPEDPEYQMWVWSRDLDYGHLEPESVERFRTLPCNDTINSMMYHAARAVARMPKIERFEVSLKDNFTADNREYPFSPPYLSRKFGMFYSRERGEKERSILTLELGAVVDYWRPAEDVIDEWRDTAKEHGVEELEVEYRE</sequence>
<evidence type="ECO:0000313" key="1">
    <source>
        <dbReference type="EMBL" id="KAL1839904.1"/>
    </source>
</evidence>
<evidence type="ECO:0008006" key="3">
    <source>
        <dbReference type="Google" id="ProtNLM"/>
    </source>
</evidence>
<dbReference type="Proteomes" id="UP001583172">
    <property type="component" value="Unassembled WGS sequence"/>
</dbReference>
<reference evidence="1 2" key="1">
    <citation type="journal article" date="2024" name="Commun. Biol.">
        <title>Comparative genomic analysis of thermophilic fungi reveals convergent evolutionary adaptations and gene losses.</title>
        <authorList>
            <person name="Steindorff A.S."/>
            <person name="Aguilar-Pontes M.V."/>
            <person name="Robinson A.J."/>
            <person name="Andreopoulos B."/>
            <person name="LaButti K."/>
            <person name="Kuo A."/>
            <person name="Mondo S."/>
            <person name="Riley R."/>
            <person name="Otillar R."/>
            <person name="Haridas S."/>
            <person name="Lipzen A."/>
            <person name="Grimwood J."/>
            <person name="Schmutz J."/>
            <person name="Clum A."/>
            <person name="Reid I.D."/>
            <person name="Moisan M.C."/>
            <person name="Butler G."/>
            <person name="Nguyen T.T.M."/>
            <person name="Dewar K."/>
            <person name="Conant G."/>
            <person name="Drula E."/>
            <person name="Henrissat B."/>
            <person name="Hansel C."/>
            <person name="Singer S."/>
            <person name="Hutchinson M.I."/>
            <person name="de Vries R.P."/>
            <person name="Natvig D.O."/>
            <person name="Powell A.J."/>
            <person name="Tsang A."/>
            <person name="Grigoriev I.V."/>
        </authorList>
    </citation>
    <scope>NUCLEOTIDE SEQUENCE [LARGE SCALE GENOMIC DNA]</scope>
    <source>
        <strain evidence="1 2">CBS 620.91</strain>
    </source>
</reference>
<keyword evidence="2" id="KW-1185">Reference proteome</keyword>
<organism evidence="1 2">
    <name type="scientific">Humicola insolens</name>
    <name type="common">Soft-rot fungus</name>
    <dbReference type="NCBI Taxonomy" id="85995"/>
    <lineage>
        <taxon>Eukaryota</taxon>
        <taxon>Fungi</taxon>
        <taxon>Dikarya</taxon>
        <taxon>Ascomycota</taxon>
        <taxon>Pezizomycotina</taxon>
        <taxon>Sordariomycetes</taxon>
        <taxon>Sordariomycetidae</taxon>
        <taxon>Sordariales</taxon>
        <taxon>Chaetomiaceae</taxon>
        <taxon>Mycothermus</taxon>
    </lineage>
</organism>
<accession>A0ABR3VDF2</accession>
<name>A0ABR3VDF2_HUMIN</name>
<evidence type="ECO:0000313" key="2">
    <source>
        <dbReference type="Proteomes" id="UP001583172"/>
    </source>
</evidence>
<protein>
    <recommendedName>
        <fullName evidence="3">Arylamine N-acetyltransferase</fullName>
    </recommendedName>
</protein>
<comment type="caution">
    <text evidence="1">The sequence shown here is derived from an EMBL/GenBank/DDBJ whole genome shotgun (WGS) entry which is preliminary data.</text>
</comment>
<dbReference type="EMBL" id="JAZGSY010000136">
    <property type="protein sequence ID" value="KAL1839904.1"/>
    <property type="molecule type" value="Genomic_DNA"/>
</dbReference>
<proteinExistence type="predicted"/>